<dbReference type="InterPro" id="IPR007125">
    <property type="entry name" value="H2A/H2B/H3"/>
</dbReference>
<dbReference type="SMART" id="SM00427">
    <property type="entry name" value="H2B"/>
    <property type="match status" value="1"/>
</dbReference>
<dbReference type="Gene3D" id="1.10.20.10">
    <property type="entry name" value="Histone, subunit A"/>
    <property type="match status" value="1"/>
</dbReference>
<feature type="domain" description="Core Histone H2A/H2B/H3" evidence="3">
    <location>
        <begin position="68"/>
        <end position="127"/>
    </location>
</feature>
<comment type="caution">
    <text evidence="4">The sequence shown here is derived from an EMBL/GenBank/DDBJ whole genome shotgun (WGS) entry which is preliminary data.</text>
</comment>
<dbReference type="InterPro" id="IPR009072">
    <property type="entry name" value="Histone-fold"/>
</dbReference>
<dbReference type="EMBL" id="CAJHUB010000754">
    <property type="protein sequence ID" value="CAD7682486.1"/>
    <property type="molecule type" value="Genomic_DNA"/>
</dbReference>
<feature type="region of interest" description="Disordered" evidence="2">
    <location>
        <begin position="1"/>
        <end position="66"/>
    </location>
</feature>
<dbReference type="GO" id="GO:0000786">
    <property type="term" value="C:nucleosome"/>
    <property type="evidence" value="ECO:0007669"/>
    <property type="project" value="InterPro"/>
</dbReference>
<dbReference type="Proteomes" id="UP000645828">
    <property type="component" value="Unassembled WGS sequence"/>
</dbReference>
<comment type="similarity">
    <text evidence="1">Belongs to the histone H2B family.</text>
</comment>
<evidence type="ECO:0000313" key="6">
    <source>
        <dbReference type="Proteomes" id="UP000645828"/>
    </source>
</evidence>
<proteinExistence type="inferred from homology"/>
<keyword evidence="6" id="KW-1185">Reference proteome</keyword>
<reference evidence="4" key="1">
    <citation type="submission" date="2020-12" db="EMBL/GenBank/DDBJ databases">
        <authorList>
            <consortium name="Molecular Ecology Group"/>
        </authorList>
    </citation>
    <scope>NUCLEOTIDE SEQUENCE</scope>
    <source>
        <strain evidence="4">TBG_1078</strain>
    </source>
</reference>
<evidence type="ECO:0000256" key="1">
    <source>
        <dbReference type="ARBA" id="ARBA00006846"/>
    </source>
</evidence>
<dbReference type="GO" id="GO:0030527">
    <property type="term" value="F:structural constituent of chromatin"/>
    <property type="evidence" value="ECO:0007669"/>
    <property type="project" value="InterPro"/>
</dbReference>
<gene>
    <name evidence="4" type="ORF">NYPRO_LOCUS15278</name>
    <name evidence="5" type="ORF">NYPRO_LOCUS15280</name>
</gene>
<dbReference type="EMBL" id="CAJHUB010000754">
    <property type="protein sequence ID" value="CAD7682488.1"/>
    <property type="molecule type" value="Genomic_DNA"/>
</dbReference>
<evidence type="ECO:0000313" key="4">
    <source>
        <dbReference type="EMBL" id="CAD7682486.1"/>
    </source>
</evidence>
<dbReference type="CDD" id="cd22910">
    <property type="entry name" value="HFD_H2B"/>
    <property type="match status" value="1"/>
</dbReference>
<dbReference type="PANTHER" id="PTHR23428">
    <property type="entry name" value="HISTONE H2B"/>
    <property type="match status" value="1"/>
</dbReference>
<dbReference type="Pfam" id="PF00125">
    <property type="entry name" value="Histone"/>
    <property type="match status" value="1"/>
</dbReference>
<dbReference type="PRINTS" id="PR00621">
    <property type="entry name" value="HISTONEH2B"/>
</dbReference>
<feature type="compositionally biased region" description="Pro residues" evidence="2">
    <location>
        <begin position="36"/>
        <end position="63"/>
    </location>
</feature>
<name>A0A811Z199_NYCPR</name>
<dbReference type="SUPFAM" id="SSF47113">
    <property type="entry name" value="Histone-fold"/>
    <property type="match status" value="1"/>
</dbReference>
<sequence>MAEPGCETSWEESLVMEEPGGSLSGEPSAGAAEAPMPLPPPPPSPPPPLQSPPPPPPPPPPGPLLRQFRHLFPRVLKKVHEGLSLSQKALRVTDSFINDIFEHIIDEASHLAHSTITSREIQTAMHLLLPGGIGKHVVSEASEVFIWYARRQ</sequence>
<dbReference type="GO" id="GO:0003677">
    <property type="term" value="F:DNA binding"/>
    <property type="evidence" value="ECO:0007669"/>
    <property type="project" value="InterPro"/>
</dbReference>
<evidence type="ECO:0000256" key="2">
    <source>
        <dbReference type="SAM" id="MobiDB-lite"/>
    </source>
</evidence>
<dbReference type="AlphaFoldDB" id="A0A811Z199"/>
<accession>A0A811Z199</accession>
<evidence type="ECO:0000259" key="3">
    <source>
        <dbReference type="Pfam" id="PF00125"/>
    </source>
</evidence>
<protein>
    <submittedName>
        <fullName evidence="4">(raccoon dog) hypothetical protein</fullName>
    </submittedName>
</protein>
<dbReference type="GO" id="GO:0046982">
    <property type="term" value="F:protein heterodimerization activity"/>
    <property type="evidence" value="ECO:0007669"/>
    <property type="project" value="InterPro"/>
</dbReference>
<dbReference type="InterPro" id="IPR000558">
    <property type="entry name" value="Histone_H2B"/>
</dbReference>
<evidence type="ECO:0000313" key="5">
    <source>
        <dbReference type="EMBL" id="CAD7682488.1"/>
    </source>
</evidence>
<organism evidence="4 6">
    <name type="scientific">Nyctereutes procyonoides</name>
    <name type="common">Raccoon dog</name>
    <name type="synonym">Canis procyonoides</name>
    <dbReference type="NCBI Taxonomy" id="34880"/>
    <lineage>
        <taxon>Eukaryota</taxon>
        <taxon>Metazoa</taxon>
        <taxon>Chordata</taxon>
        <taxon>Craniata</taxon>
        <taxon>Vertebrata</taxon>
        <taxon>Euteleostomi</taxon>
        <taxon>Mammalia</taxon>
        <taxon>Eutheria</taxon>
        <taxon>Laurasiatheria</taxon>
        <taxon>Carnivora</taxon>
        <taxon>Caniformia</taxon>
        <taxon>Canidae</taxon>
        <taxon>Nyctereutes</taxon>
    </lineage>
</organism>
<dbReference type="SUPFAM" id="SSF101447">
    <property type="entry name" value="Formin homology 2 domain (FH2 domain)"/>
    <property type="match status" value="1"/>
</dbReference>